<accession>A0A9J6G9H7</accession>
<feature type="transmembrane region" description="Helical" evidence="1">
    <location>
        <begin position="69"/>
        <end position="89"/>
    </location>
</feature>
<dbReference type="GO" id="GO:0005337">
    <property type="term" value="F:nucleoside transmembrane transporter activity"/>
    <property type="evidence" value="ECO:0007669"/>
    <property type="project" value="InterPro"/>
</dbReference>
<keyword evidence="3" id="KW-1185">Reference proteome</keyword>
<dbReference type="VEuPathDB" id="VectorBase:HLOH_061843"/>
<organism evidence="2 3">
    <name type="scientific">Haemaphysalis longicornis</name>
    <name type="common">Bush tick</name>
    <dbReference type="NCBI Taxonomy" id="44386"/>
    <lineage>
        <taxon>Eukaryota</taxon>
        <taxon>Metazoa</taxon>
        <taxon>Ecdysozoa</taxon>
        <taxon>Arthropoda</taxon>
        <taxon>Chelicerata</taxon>
        <taxon>Arachnida</taxon>
        <taxon>Acari</taxon>
        <taxon>Parasitiformes</taxon>
        <taxon>Ixodida</taxon>
        <taxon>Ixodoidea</taxon>
        <taxon>Ixodidae</taxon>
        <taxon>Haemaphysalinae</taxon>
        <taxon>Haemaphysalis</taxon>
    </lineage>
</organism>
<evidence type="ECO:0000313" key="3">
    <source>
        <dbReference type="Proteomes" id="UP000821853"/>
    </source>
</evidence>
<dbReference type="OrthoDB" id="6075923at2759"/>
<sequence length="213" mass="22624">MSFSQDGALSTLGYLSTGEIVGLDEAAPVGVAYIVLPGVLFAGTVAILLFCCGLTPFIIANTRWMAHQVLGITSCEAIVALANVFFGMASPLYTNVTAGLPAMATKRNAFAIPCGHGEAPLLVVPYLERMTRSELHCLMSTGFATISAALLPALQHLNLSLVDVMISPLLSTLAAIASSKLLYPETEDSATAQKNLEEYKRYSTEFLPFVTCL</sequence>
<dbReference type="GO" id="GO:0015293">
    <property type="term" value="F:symporter activity"/>
    <property type="evidence" value="ECO:0007669"/>
    <property type="project" value="TreeGrafter"/>
</dbReference>
<dbReference type="PANTHER" id="PTHR10590">
    <property type="entry name" value="SODIUM/NUCLEOSIDE COTRANSPORTER"/>
    <property type="match status" value="1"/>
</dbReference>
<keyword evidence="1" id="KW-0472">Membrane</keyword>
<feature type="transmembrane region" description="Helical" evidence="1">
    <location>
        <begin position="31"/>
        <end position="57"/>
    </location>
</feature>
<dbReference type="AlphaFoldDB" id="A0A9J6G9H7"/>
<name>A0A9J6G9H7_HAELO</name>
<dbReference type="InterPro" id="IPR008276">
    <property type="entry name" value="C_nuclsd_transpt"/>
</dbReference>
<dbReference type="EMBL" id="JABSTR010000005">
    <property type="protein sequence ID" value="KAH9371981.1"/>
    <property type="molecule type" value="Genomic_DNA"/>
</dbReference>
<comment type="caution">
    <text evidence="2">The sequence shown here is derived from an EMBL/GenBank/DDBJ whole genome shotgun (WGS) entry which is preliminary data.</text>
</comment>
<evidence type="ECO:0000313" key="2">
    <source>
        <dbReference type="EMBL" id="KAH9371981.1"/>
    </source>
</evidence>
<evidence type="ECO:0000256" key="1">
    <source>
        <dbReference type="SAM" id="Phobius"/>
    </source>
</evidence>
<keyword evidence="1" id="KW-0812">Transmembrane</keyword>
<protein>
    <submittedName>
        <fullName evidence="2">Uncharacterized protein</fullName>
    </submittedName>
</protein>
<dbReference type="GO" id="GO:0005886">
    <property type="term" value="C:plasma membrane"/>
    <property type="evidence" value="ECO:0007669"/>
    <property type="project" value="TreeGrafter"/>
</dbReference>
<proteinExistence type="predicted"/>
<reference evidence="2 3" key="1">
    <citation type="journal article" date="2020" name="Cell">
        <title>Large-Scale Comparative Analyses of Tick Genomes Elucidate Their Genetic Diversity and Vector Capacities.</title>
        <authorList>
            <consortium name="Tick Genome and Microbiome Consortium (TIGMIC)"/>
            <person name="Jia N."/>
            <person name="Wang J."/>
            <person name="Shi W."/>
            <person name="Du L."/>
            <person name="Sun Y."/>
            <person name="Zhan W."/>
            <person name="Jiang J.F."/>
            <person name="Wang Q."/>
            <person name="Zhang B."/>
            <person name="Ji P."/>
            <person name="Bell-Sakyi L."/>
            <person name="Cui X.M."/>
            <person name="Yuan T.T."/>
            <person name="Jiang B.G."/>
            <person name="Yang W.F."/>
            <person name="Lam T.T."/>
            <person name="Chang Q.C."/>
            <person name="Ding S.J."/>
            <person name="Wang X.J."/>
            <person name="Zhu J.G."/>
            <person name="Ruan X.D."/>
            <person name="Zhao L."/>
            <person name="Wei J.T."/>
            <person name="Ye R.Z."/>
            <person name="Que T.C."/>
            <person name="Du C.H."/>
            <person name="Zhou Y.H."/>
            <person name="Cheng J.X."/>
            <person name="Dai P.F."/>
            <person name="Guo W.B."/>
            <person name="Han X.H."/>
            <person name="Huang E.J."/>
            <person name="Li L.F."/>
            <person name="Wei W."/>
            <person name="Gao Y.C."/>
            <person name="Liu J.Z."/>
            <person name="Shao H.Z."/>
            <person name="Wang X."/>
            <person name="Wang C.C."/>
            <person name="Yang T.C."/>
            <person name="Huo Q.B."/>
            <person name="Li W."/>
            <person name="Chen H.Y."/>
            <person name="Chen S.E."/>
            <person name="Zhou L.G."/>
            <person name="Ni X.B."/>
            <person name="Tian J.H."/>
            <person name="Sheng Y."/>
            <person name="Liu T."/>
            <person name="Pan Y.S."/>
            <person name="Xia L.Y."/>
            <person name="Li J."/>
            <person name="Zhao F."/>
            <person name="Cao W.C."/>
        </authorList>
    </citation>
    <scope>NUCLEOTIDE SEQUENCE [LARGE SCALE GENOMIC DNA]</scope>
    <source>
        <strain evidence="2">HaeL-2018</strain>
    </source>
</reference>
<gene>
    <name evidence="2" type="ORF">HPB48_022836</name>
</gene>
<dbReference type="PANTHER" id="PTHR10590:SF4">
    <property type="entry name" value="SOLUTE CARRIER FAMILY 28 MEMBER 3"/>
    <property type="match status" value="1"/>
</dbReference>
<keyword evidence="1" id="KW-1133">Transmembrane helix</keyword>
<dbReference type="Proteomes" id="UP000821853">
    <property type="component" value="Chromosome 3"/>
</dbReference>